<dbReference type="Proteomes" id="UP001497497">
    <property type="component" value="Unassembled WGS sequence"/>
</dbReference>
<keyword evidence="2" id="KW-1185">Reference proteome</keyword>
<evidence type="ECO:0000313" key="2">
    <source>
        <dbReference type="Proteomes" id="UP001497497"/>
    </source>
</evidence>
<gene>
    <name evidence="1" type="ORF">GSLYS_00015921001</name>
</gene>
<name>A0AAV2IC10_LYMST</name>
<dbReference type="AlphaFoldDB" id="A0AAV2IC10"/>
<protein>
    <submittedName>
        <fullName evidence="1">Uncharacterized protein</fullName>
    </submittedName>
</protein>
<accession>A0AAV2IC10</accession>
<comment type="caution">
    <text evidence="1">The sequence shown here is derived from an EMBL/GenBank/DDBJ whole genome shotgun (WGS) entry which is preliminary data.</text>
</comment>
<sequence length="180" mass="19789">MCIKHNGQLSAKELYGVIADVGLKYEMMKGLITKRVHNLEILREKLAAFERSIKSRAELEEKVTYLTASVENVQSLIYSTQDSFSSVLAKNCLTNFKDSWPLGASLDWSMEPSVGVKSASILSSKTNSRANDDALSSEKYVGLSSVNVDLPSSTLEFEGHSSSNLNLISSTLECDWSVVQ</sequence>
<organism evidence="1 2">
    <name type="scientific">Lymnaea stagnalis</name>
    <name type="common">Great pond snail</name>
    <name type="synonym">Helix stagnalis</name>
    <dbReference type="NCBI Taxonomy" id="6523"/>
    <lineage>
        <taxon>Eukaryota</taxon>
        <taxon>Metazoa</taxon>
        <taxon>Spiralia</taxon>
        <taxon>Lophotrochozoa</taxon>
        <taxon>Mollusca</taxon>
        <taxon>Gastropoda</taxon>
        <taxon>Heterobranchia</taxon>
        <taxon>Euthyneura</taxon>
        <taxon>Panpulmonata</taxon>
        <taxon>Hygrophila</taxon>
        <taxon>Lymnaeoidea</taxon>
        <taxon>Lymnaeidae</taxon>
        <taxon>Lymnaea</taxon>
    </lineage>
</organism>
<evidence type="ECO:0000313" key="1">
    <source>
        <dbReference type="EMBL" id="CAL1542327.1"/>
    </source>
</evidence>
<reference evidence="1 2" key="1">
    <citation type="submission" date="2024-04" db="EMBL/GenBank/DDBJ databases">
        <authorList>
            <consortium name="Genoscope - CEA"/>
            <person name="William W."/>
        </authorList>
    </citation>
    <scope>NUCLEOTIDE SEQUENCE [LARGE SCALE GENOMIC DNA]</scope>
</reference>
<proteinExistence type="predicted"/>
<dbReference type="EMBL" id="CAXITT010000481">
    <property type="protein sequence ID" value="CAL1542327.1"/>
    <property type="molecule type" value="Genomic_DNA"/>
</dbReference>